<keyword evidence="7" id="KW-1185">Reference proteome</keyword>
<dbReference type="EMBL" id="KV428022">
    <property type="protein sequence ID" value="KZT41380.1"/>
    <property type="molecule type" value="Genomic_DNA"/>
</dbReference>
<evidence type="ECO:0000256" key="1">
    <source>
        <dbReference type="ARBA" id="ARBA00022723"/>
    </source>
</evidence>
<gene>
    <name evidence="6" type="ORF">SISSUDRAFT_1031264</name>
</gene>
<evidence type="ECO:0000256" key="2">
    <source>
        <dbReference type="ARBA" id="ARBA00022771"/>
    </source>
</evidence>
<dbReference type="Pfam" id="PF01753">
    <property type="entry name" value="zf-MYND"/>
    <property type="match status" value="1"/>
</dbReference>
<proteinExistence type="predicted"/>
<keyword evidence="3" id="KW-0862">Zinc</keyword>
<reference evidence="6 7" key="1">
    <citation type="journal article" date="2016" name="Mol. Biol. Evol.">
        <title>Comparative Genomics of Early-Diverging Mushroom-Forming Fungi Provides Insights into the Origins of Lignocellulose Decay Capabilities.</title>
        <authorList>
            <person name="Nagy L.G."/>
            <person name="Riley R."/>
            <person name="Tritt A."/>
            <person name="Adam C."/>
            <person name="Daum C."/>
            <person name="Floudas D."/>
            <person name="Sun H."/>
            <person name="Yadav J.S."/>
            <person name="Pangilinan J."/>
            <person name="Larsson K.H."/>
            <person name="Matsuura K."/>
            <person name="Barry K."/>
            <person name="Labutti K."/>
            <person name="Kuo R."/>
            <person name="Ohm R.A."/>
            <person name="Bhattacharya S.S."/>
            <person name="Shirouzu T."/>
            <person name="Yoshinaga Y."/>
            <person name="Martin F.M."/>
            <person name="Grigoriev I.V."/>
            <person name="Hibbett D.S."/>
        </authorList>
    </citation>
    <scope>NUCLEOTIDE SEQUENCE [LARGE SCALE GENOMIC DNA]</scope>
    <source>
        <strain evidence="6 7">HHB10207 ss-3</strain>
    </source>
</reference>
<dbReference type="SUPFAM" id="SSF144232">
    <property type="entry name" value="HIT/MYND zinc finger-like"/>
    <property type="match status" value="1"/>
</dbReference>
<feature type="domain" description="MYND-type" evidence="5">
    <location>
        <begin position="4"/>
        <end position="41"/>
    </location>
</feature>
<dbReference type="AlphaFoldDB" id="A0A166G7B6"/>
<dbReference type="PROSITE" id="PS01360">
    <property type="entry name" value="ZF_MYND_1"/>
    <property type="match status" value="1"/>
</dbReference>
<evidence type="ECO:0000259" key="5">
    <source>
        <dbReference type="PROSITE" id="PS50865"/>
    </source>
</evidence>
<keyword evidence="2 4" id="KW-0863">Zinc-finger</keyword>
<evidence type="ECO:0000256" key="3">
    <source>
        <dbReference type="ARBA" id="ARBA00022833"/>
    </source>
</evidence>
<sequence length="189" mass="21849">MTACASCAKEDVTLRCSACKHVSYCNAECQKKDWKNHKPICQLAQGKMPKFKETFVGADGHELLPDPDEWWKGLSETDSFIRLIDAYRLRVEDEYMFEGEAGGLYGGENPPVADFRRFLRLAEDRDAVPPWWNAQKRKECIQFSLTDKWANISYAVEKSDIREHYGNPFMPMNLREIGRKVHGYMPGEF</sequence>
<evidence type="ECO:0000313" key="6">
    <source>
        <dbReference type="EMBL" id="KZT41380.1"/>
    </source>
</evidence>
<evidence type="ECO:0000256" key="4">
    <source>
        <dbReference type="PROSITE-ProRule" id="PRU00134"/>
    </source>
</evidence>
<dbReference type="Gene3D" id="6.10.140.2220">
    <property type="match status" value="1"/>
</dbReference>
<name>A0A166G7B6_9AGAM</name>
<dbReference type="InterPro" id="IPR002893">
    <property type="entry name" value="Znf_MYND"/>
</dbReference>
<dbReference type="PROSITE" id="PS50865">
    <property type="entry name" value="ZF_MYND_2"/>
    <property type="match status" value="1"/>
</dbReference>
<dbReference type="OrthoDB" id="2212237at2759"/>
<dbReference type="Proteomes" id="UP000076798">
    <property type="component" value="Unassembled WGS sequence"/>
</dbReference>
<accession>A0A166G7B6</accession>
<dbReference type="STRING" id="1314776.A0A166G7B6"/>
<organism evidence="6 7">
    <name type="scientific">Sistotremastrum suecicum HHB10207 ss-3</name>
    <dbReference type="NCBI Taxonomy" id="1314776"/>
    <lineage>
        <taxon>Eukaryota</taxon>
        <taxon>Fungi</taxon>
        <taxon>Dikarya</taxon>
        <taxon>Basidiomycota</taxon>
        <taxon>Agaricomycotina</taxon>
        <taxon>Agaricomycetes</taxon>
        <taxon>Sistotremastrales</taxon>
        <taxon>Sistotremastraceae</taxon>
        <taxon>Sistotremastrum</taxon>
    </lineage>
</organism>
<evidence type="ECO:0000313" key="7">
    <source>
        <dbReference type="Proteomes" id="UP000076798"/>
    </source>
</evidence>
<protein>
    <recommendedName>
        <fullName evidence="5">MYND-type domain-containing protein</fullName>
    </recommendedName>
</protein>
<dbReference type="GO" id="GO:0008270">
    <property type="term" value="F:zinc ion binding"/>
    <property type="evidence" value="ECO:0007669"/>
    <property type="project" value="UniProtKB-KW"/>
</dbReference>
<keyword evidence="1" id="KW-0479">Metal-binding</keyword>